<dbReference type="RefSeq" id="WP_181353693.1">
    <property type="nucleotide sequence ID" value="NZ_JABJWZ010000031.1"/>
</dbReference>
<evidence type="ECO:0000313" key="2">
    <source>
        <dbReference type="Proteomes" id="UP000525686"/>
    </source>
</evidence>
<reference evidence="2" key="1">
    <citation type="submission" date="2020-05" db="EMBL/GenBank/DDBJ databases">
        <title>Classification of alakaliphilic streptomycetes isolated from an alkaline soil next to Lonar Crater, India and a proposal for the recognition of Streptomyces alkaliterrae sp. nov.</title>
        <authorList>
            <person name="Golinska P."/>
        </authorList>
    </citation>
    <scope>NUCLEOTIDE SEQUENCE [LARGE SCALE GENOMIC DNA]</scope>
    <source>
        <strain evidence="2">OF3</strain>
    </source>
</reference>
<name>A0A7W3WJA0_9ACTN</name>
<dbReference type="Proteomes" id="UP000525686">
    <property type="component" value="Unassembled WGS sequence"/>
</dbReference>
<evidence type="ECO:0000313" key="1">
    <source>
        <dbReference type="EMBL" id="MBB1252900.1"/>
    </source>
</evidence>
<sequence>MDIDAAYAAQLKTALTEGGVELPWGDLEITETFWRAVDGLSVEQAVDVARAVRAGIEHGVISARQ</sequence>
<gene>
    <name evidence="1" type="ORF">H3146_05900</name>
</gene>
<dbReference type="AlphaFoldDB" id="A0A7W3WJA0"/>
<organism evidence="1 2">
    <name type="scientific">Streptomyces alkaliterrae</name>
    <dbReference type="NCBI Taxonomy" id="2213162"/>
    <lineage>
        <taxon>Bacteria</taxon>
        <taxon>Bacillati</taxon>
        <taxon>Actinomycetota</taxon>
        <taxon>Actinomycetes</taxon>
        <taxon>Kitasatosporales</taxon>
        <taxon>Streptomycetaceae</taxon>
        <taxon>Streptomyces</taxon>
    </lineage>
</organism>
<proteinExistence type="predicted"/>
<comment type="caution">
    <text evidence="1">The sequence shown here is derived from an EMBL/GenBank/DDBJ whole genome shotgun (WGS) entry which is preliminary data.</text>
</comment>
<accession>A0A7W3WJA0</accession>
<dbReference type="EMBL" id="JABJWZ010000031">
    <property type="protein sequence ID" value="MBB1252900.1"/>
    <property type="molecule type" value="Genomic_DNA"/>
</dbReference>
<protein>
    <submittedName>
        <fullName evidence="1">Uncharacterized protein</fullName>
    </submittedName>
</protein>